<name>A0A0R3N887_9BRAD</name>
<comment type="caution">
    <text evidence="1">The sequence shown here is derived from an EMBL/GenBank/DDBJ whole genome shotgun (WGS) entry which is preliminary data.</text>
</comment>
<evidence type="ECO:0000313" key="1">
    <source>
        <dbReference type="EMBL" id="KRR26189.1"/>
    </source>
</evidence>
<dbReference type="AlphaFoldDB" id="A0A0R3N887"/>
<dbReference type="Proteomes" id="UP000051660">
    <property type="component" value="Unassembled WGS sequence"/>
</dbReference>
<dbReference type="STRING" id="722472.SAMN05444321_6026"/>
<proteinExistence type="predicted"/>
<evidence type="ECO:0000313" key="2">
    <source>
        <dbReference type="Proteomes" id="UP000051660"/>
    </source>
</evidence>
<dbReference type="RefSeq" id="WP_057857280.1">
    <property type="nucleotide sequence ID" value="NZ_LLYB01000047.1"/>
</dbReference>
<sequence length="73" mass="8246">MIDENLARLRAHRNNVHRYRRLLATQLTDLERAYIERRLSEEQAAMAALSQETFPFTLPPAAAAAAAKEGCHV</sequence>
<accession>A0A0R3N887</accession>
<reference evidence="1 2" key="1">
    <citation type="submission" date="2014-03" db="EMBL/GenBank/DDBJ databases">
        <title>Bradyrhizobium valentinum sp. nov., isolated from effective nodules of Lupinus mariae-josephae, a lupine endemic of basic-lime soils in Eastern Spain.</title>
        <authorList>
            <person name="Duran D."/>
            <person name="Rey L."/>
            <person name="Navarro A."/>
            <person name="Busquets A."/>
            <person name="Imperial J."/>
            <person name="Ruiz-Argueso T."/>
        </authorList>
    </citation>
    <scope>NUCLEOTIDE SEQUENCE [LARGE SCALE GENOMIC DNA]</scope>
    <source>
        <strain evidence="1 2">CCBAU 23086</strain>
    </source>
</reference>
<dbReference type="EMBL" id="LLYB01000047">
    <property type="protein sequence ID" value="KRR26189.1"/>
    <property type="molecule type" value="Genomic_DNA"/>
</dbReference>
<organism evidence="1 2">
    <name type="scientific">Bradyrhizobium lablabi</name>
    <dbReference type="NCBI Taxonomy" id="722472"/>
    <lineage>
        <taxon>Bacteria</taxon>
        <taxon>Pseudomonadati</taxon>
        <taxon>Pseudomonadota</taxon>
        <taxon>Alphaproteobacteria</taxon>
        <taxon>Hyphomicrobiales</taxon>
        <taxon>Nitrobacteraceae</taxon>
        <taxon>Bradyrhizobium</taxon>
    </lineage>
</organism>
<dbReference type="OrthoDB" id="8240669at2"/>
<gene>
    <name evidence="1" type="ORF">CQ14_21125</name>
</gene>
<protein>
    <submittedName>
        <fullName evidence="1">Uncharacterized protein</fullName>
    </submittedName>
</protein>